<feature type="non-terminal residue" evidence="1">
    <location>
        <position position="322"/>
    </location>
</feature>
<dbReference type="AlphaFoldDB" id="A0AAD7J7M4"/>
<protein>
    <submittedName>
        <fullName evidence="1">Uncharacterized protein</fullName>
    </submittedName>
</protein>
<dbReference type="EMBL" id="JARJLG010000053">
    <property type="protein sequence ID" value="KAJ7758962.1"/>
    <property type="molecule type" value="Genomic_DNA"/>
</dbReference>
<proteinExistence type="predicted"/>
<dbReference type="Proteomes" id="UP001215280">
    <property type="component" value="Unassembled WGS sequence"/>
</dbReference>
<evidence type="ECO:0000313" key="1">
    <source>
        <dbReference type="EMBL" id="KAJ7758962.1"/>
    </source>
</evidence>
<accession>A0AAD7J7M4</accession>
<reference evidence="1" key="1">
    <citation type="submission" date="2023-03" db="EMBL/GenBank/DDBJ databases">
        <title>Massive genome expansion in bonnet fungi (Mycena s.s.) driven by repeated elements and novel gene families across ecological guilds.</title>
        <authorList>
            <consortium name="Lawrence Berkeley National Laboratory"/>
            <person name="Harder C.B."/>
            <person name="Miyauchi S."/>
            <person name="Viragh M."/>
            <person name="Kuo A."/>
            <person name="Thoen E."/>
            <person name="Andreopoulos B."/>
            <person name="Lu D."/>
            <person name="Skrede I."/>
            <person name="Drula E."/>
            <person name="Henrissat B."/>
            <person name="Morin E."/>
            <person name="Kohler A."/>
            <person name="Barry K."/>
            <person name="LaButti K."/>
            <person name="Morin E."/>
            <person name="Salamov A."/>
            <person name="Lipzen A."/>
            <person name="Mereny Z."/>
            <person name="Hegedus B."/>
            <person name="Baldrian P."/>
            <person name="Stursova M."/>
            <person name="Weitz H."/>
            <person name="Taylor A."/>
            <person name="Grigoriev I.V."/>
            <person name="Nagy L.G."/>
            <person name="Martin F."/>
            <person name="Kauserud H."/>
        </authorList>
    </citation>
    <scope>NUCLEOTIDE SEQUENCE</scope>
    <source>
        <strain evidence="1">CBHHK188m</strain>
    </source>
</reference>
<name>A0AAD7J7M4_9AGAR</name>
<organism evidence="1 2">
    <name type="scientific">Mycena maculata</name>
    <dbReference type="NCBI Taxonomy" id="230809"/>
    <lineage>
        <taxon>Eukaryota</taxon>
        <taxon>Fungi</taxon>
        <taxon>Dikarya</taxon>
        <taxon>Basidiomycota</taxon>
        <taxon>Agaricomycotina</taxon>
        <taxon>Agaricomycetes</taxon>
        <taxon>Agaricomycetidae</taxon>
        <taxon>Agaricales</taxon>
        <taxon>Marasmiineae</taxon>
        <taxon>Mycenaceae</taxon>
        <taxon>Mycena</taxon>
    </lineage>
</organism>
<keyword evidence="2" id="KW-1185">Reference proteome</keyword>
<evidence type="ECO:0000313" key="2">
    <source>
        <dbReference type="Proteomes" id="UP001215280"/>
    </source>
</evidence>
<comment type="caution">
    <text evidence="1">The sequence shown here is derived from an EMBL/GenBank/DDBJ whole genome shotgun (WGS) entry which is preliminary data.</text>
</comment>
<sequence>MLADWASLGNLEALKFTFMYMEPFRLPSCRLQKLEFIGTHRSDEEYCTILAQCDELREATLTFASSEDSPVDGPLDVSHRQIYLPRLQKLVLRVDSLADASSFRRNVVVDSVTSLTIHIPYPTQNYRDITFEAFPALQCMWLRSGATCADAQVMTLMRACANASQVLMFTQELDVGTLEMIRTAELLPKVELLVIGNPAASIIPVLKDRAAATNCSTIKEVGLTNGGNDYRREDWDALMARGVALLRWWPSDFCPTPGQVSGQTLKNWLLQSAIQITHVARWDADRGRCSFNIIAFREHLDLLRAWAVEWEERVYGKNLFRL</sequence>
<gene>
    <name evidence="1" type="ORF">DFH07DRAFT_817779</name>
</gene>